<reference evidence="2" key="1">
    <citation type="submission" date="2020-05" db="EMBL/GenBank/DDBJ databases">
        <authorList>
            <person name="Chiriac C."/>
            <person name="Salcher M."/>
            <person name="Ghai R."/>
            <person name="Kavagutti S V."/>
        </authorList>
    </citation>
    <scope>NUCLEOTIDE SEQUENCE</scope>
</reference>
<organism evidence="2">
    <name type="scientific">freshwater metagenome</name>
    <dbReference type="NCBI Taxonomy" id="449393"/>
    <lineage>
        <taxon>unclassified sequences</taxon>
        <taxon>metagenomes</taxon>
        <taxon>ecological metagenomes</taxon>
    </lineage>
</organism>
<feature type="region of interest" description="Disordered" evidence="1">
    <location>
        <begin position="105"/>
        <end position="166"/>
    </location>
</feature>
<proteinExistence type="predicted"/>
<feature type="compositionally biased region" description="Polar residues" evidence="1">
    <location>
        <begin position="141"/>
        <end position="154"/>
    </location>
</feature>
<accession>A0A6J7EMF1</accession>
<sequence length="166" mass="17802">MSTGTGGARTPVDREVANGIRMVAYGLFALQQTTPLAGLHQISAGVRLRASPTQTPAWFAAAAREHASLLETAPELLALEHDPVLSTDEPIVRLDSDIIGIYAPDAPAYRRPPIQPSREDEESGSGSDKEQEEDAVPGHRPTTQTPLVPRTSVQMGLLKELSDLDT</sequence>
<gene>
    <name evidence="2" type="ORF">UFOPK3402_01603</name>
</gene>
<dbReference type="EMBL" id="CAFBLS010000233">
    <property type="protein sequence ID" value="CAB4884246.1"/>
    <property type="molecule type" value="Genomic_DNA"/>
</dbReference>
<evidence type="ECO:0000313" key="2">
    <source>
        <dbReference type="EMBL" id="CAB4884246.1"/>
    </source>
</evidence>
<evidence type="ECO:0000256" key="1">
    <source>
        <dbReference type="SAM" id="MobiDB-lite"/>
    </source>
</evidence>
<dbReference type="AlphaFoldDB" id="A0A6J7EMF1"/>
<protein>
    <submittedName>
        <fullName evidence="2">Unannotated protein</fullName>
    </submittedName>
</protein>
<name>A0A6J7EMF1_9ZZZZ</name>